<dbReference type="Proteomes" id="UP000032180">
    <property type="component" value="Chromosome 6"/>
</dbReference>
<organism evidence="3 4">
    <name type="scientific">Leersia perrieri</name>
    <dbReference type="NCBI Taxonomy" id="77586"/>
    <lineage>
        <taxon>Eukaryota</taxon>
        <taxon>Viridiplantae</taxon>
        <taxon>Streptophyta</taxon>
        <taxon>Embryophyta</taxon>
        <taxon>Tracheophyta</taxon>
        <taxon>Spermatophyta</taxon>
        <taxon>Magnoliopsida</taxon>
        <taxon>Liliopsida</taxon>
        <taxon>Poales</taxon>
        <taxon>Poaceae</taxon>
        <taxon>BOP clade</taxon>
        <taxon>Oryzoideae</taxon>
        <taxon>Oryzeae</taxon>
        <taxon>Oryzinae</taxon>
        <taxon>Leersia</taxon>
    </lineage>
</organism>
<proteinExistence type="predicted"/>
<dbReference type="EnsemblPlants" id="LPERR06G19980.1">
    <property type="protein sequence ID" value="LPERR06G19980.1"/>
    <property type="gene ID" value="LPERR06G19980"/>
</dbReference>
<feature type="compositionally biased region" description="Low complexity" evidence="1">
    <location>
        <begin position="1"/>
        <end position="10"/>
    </location>
</feature>
<dbReference type="Gramene" id="LPERR06G19980.1">
    <property type="protein sequence ID" value="LPERR06G19980.1"/>
    <property type="gene ID" value="LPERR06G19980"/>
</dbReference>
<evidence type="ECO:0000313" key="3">
    <source>
        <dbReference type="EnsemblPlants" id="LPERR06G19980.1"/>
    </source>
</evidence>
<sequence>MASSSSSSSSHDLAAPRPANGSFTSNHGGEDDDTAIDLLGILFNTMVKFYDEAARRLPIGEMPELVGCILDGGHCYGLPRHRQRRNPAAHRRIIIPL</sequence>
<reference evidence="4" key="2">
    <citation type="submission" date="2013-12" db="EMBL/GenBank/DDBJ databases">
        <authorList>
            <person name="Yu Y."/>
            <person name="Lee S."/>
            <person name="de Baynast K."/>
            <person name="Wissotski M."/>
            <person name="Liu L."/>
            <person name="Talag J."/>
            <person name="Goicoechea J."/>
            <person name="Angelova A."/>
            <person name="Jetty R."/>
            <person name="Kudrna D."/>
            <person name="Golser W."/>
            <person name="Rivera L."/>
            <person name="Zhang J."/>
            <person name="Wing R."/>
        </authorList>
    </citation>
    <scope>NUCLEOTIDE SEQUENCE</scope>
</reference>
<dbReference type="Pfam" id="PF20235">
    <property type="entry name" value="PIR2-like_helical"/>
    <property type="match status" value="1"/>
</dbReference>
<protein>
    <recommendedName>
        <fullName evidence="2">PIR2-like helical domain-containing protein</fullName>
    </recommendedName>
</protein>
<evidence type="ECO:0000313" key="4">
    <source>
        <dbReference type="Proteomes" id="UP000032180"/>
    </source>
</evidence>
<dbReference type="InterPro" id="IPR046527">
    <property type="entry name" value="PIR2-like_helical"/>
</dbReference>
<evidence type="ECO:0000256" key="1">
    <source>
        <dbReference type="SAM" id="MobiDB-lite"/>
    </source>
</evidence>
<feature type="domain" description="PIR2-like helical" evidence="2">
    <location>
        <begin position="45"/>
        <end position="78"/>
    </location>
</feature>
<reference evidence="3 4" key="1">
    <citation type="submission" date="2012-08" db="EMBL/GenBank/DDBJ databases">
        <title>Oryza genome evolution.</title>
        <authorList>
            <person name="Wing R.A."/>
        </authorList>
    </citation>
    <scope>NUCLEOTIDE SEQUENCE</scope>
</reference>
<keyword evidence="4" id="KW-1185">Reference proteome</keyword>
<dbReference type="AlphaFoldDB" id="A0A0D9WT14"/>
<accession>A0A0D9WT14</accession>
<feature type="region of interest" description="Disordered" evidence="1">
    <location>
        <begin position="1"/>
        <end position="30"/>
    </location>
</feature>
<dbReference type="HOGENOM" id="CLU_2349828_0_0_1"/>
<name>A0A0D9WT14_9ORYZ</name>
<evidence type="ECO:0000259" key="2">
    <source>
        <dbReference type="Pfam" id="PF20235"/>
    </source>
</evidence>
<reference evidence="3" key="3">
    <citation type="submission" date="2015-04" db="UniProtKB">
        <authorList>
            <consortium name="EnsemblPlants"/>
        </authorList>
    </citation>
    <scope>IDENTIFICATION</scope>
</reference>